<feature type="compositionally biased region" description="Polar residues" evidence="7">
    <location>
        <begin position="39"/>
        <end position="50"/>
    </location>
</feature>
<reference evidence="9" key="1">
    <citation type="journal article" date="2016" name="Genome Announc.">
        <title>Genome sequences of three species of Hanseniaspora isolated from spontaneous wine fermentations.</title>
        <authorList>
            <person name="Sternes P.R."/>
            <person name="Lee D."/>
            <person name="Kutyna D.R."/>
            <person name="Borneman A.R."/>
        </authorList>
    </citation>
    <scope>NUCLEOTIDE SEQUENCE [LARGE SCALE GENOMIC DNA]</scope>
    <source>
        <strain evidence="9">AWRI3579</strain>
    </source>
</reference>
<accession>A0A1E5R0R9</accession>
<keyword evidence="4" id="KW-0963">Cytoplasm</keyword>
<gene>
    <name evidence="8" type="ORF">AWRI3579_g4432</name>
</gene>
<keyword evidence="5" id="KW-0690">Ribosome biogenesis</keyword>
<protein>
    <submittedName>
        <fullName evidence="8">Ribosome biogenesis protein ALB1</fullName>
    </submittedName>
</protein>
<organism evidence="8 9">
    <name type="scientific">Hanseniaspora osmophila</name>
    <dbReference type="NCBI Taxonomy" id="56408"/>
    <lineage>
        <taxon>Eukaryota</taxon>
        <taxon>Fungi</taxon>
        <taxon>Dikarya</taxon>
        <taxon>Ascomycota</taxon>
        <taxon>Saccharomycotina</taxon>
        <taxon>Saccharomycetes</taxon>
        <taxon>Saccharomycodales</taxon>
        <taxon>Saccharomycodaceae</taxon>
        <taxon>Hanseniaspora</taxon>
    </lineage>
</organism>
<evidence type="ECO:0000256" key="5">
    <source>
        <dbReference type="ARBA" id="ARBA00022517"/>
    </source>
</evidence>
<evidence type="ECO:0000313" key="8">
    <source>
        <dbReference type="EMBL" id="OEJ80477.1"/>
    </source>
</evidence>
<keyword evidence="9" id="KW-1185">Reference proteome</keyword>
<evidence type="ECO:0000256" key="1">
    <source>
        <dbReference type="ARBA" id="ARBA00004123"/>
    </source>
</evidence>
<evidence type="ECO:0000256" key="6">
    <source>
        <dbReference type="ARBA" id="ARBA00023242"/>
    </source>
</evidence>
<evidence type="ECO:0000256" key="3">
    <source>
        <dbReference type="ARBA" id="ARBA00022448"/>
    </source>
</evidence>
<dbReference type="Proteomes" id="UP000095728">
    <property type="component" value="Unassembled WGS sequence"/>
</dbReference>
<dbReference type="InterPro" id="IPR022784">
    <property type="entry name" value="Ribosome_bgen_Alb1"/>
</dbReference>
<keyword evidence="3" id="KW-0813">Transport</keyword>
<proteinExistence type="predicted"/>
<evidence type="ECO:0000256" key="7">
    <source>
        <dbReference type="SAM" id="MobiDB-lite"/>
    </source>
</evidence>
<evidence type="ECO:0000313" key="9">
    <source>
        <dbReference type="Proteomes" id="UP000095728"/>
    </source>
</evidence>
<dbReference type="GO" id="GO:0042254">
    <property type="term" value="P:ribosome biogenesis"/>
    <property type="evidence" value="ECO:0007669"/>
    <property type="project" value="UniProtKB-KW"/>
</dbReference>
<dbReference type="InParanoid" id="A0A1E5R0R9"/>
<dbReference type="OrthoDB" id="4086742at2759"/>
<evidence type="ECO:0000256" key="2">
    <source>
        <dbReference type="ARBA" id="ARBA00004496"/>
    </source>
</evidence>
<dbReference type="FunCoup" id="A0A1E5R0R9">
    <property type="interactions" value="251"/>
</dbReference>
<dbReference type="GO" id="GO:0005737">
    <property type="term" value="C:cytoplasm"/>
    <property type="evidence" value="ECO:0007669"/>
    <property type="project" value="UniProtKB-SubCell"/>
</dbReference>
<feature type="region of interest" description="Disordered" evidence="7">
    <location>
        <begin position="1"/>
        <end position="50"/>
    </location>
</feature>
<feature type="region of interest" description="Disordered" evidence="7">
    <location>
        <begin position="108"/>
        <end position="129"/>
    </location>
</feature>
<comment type="subcellular location">
    <subcellularLocation>
        <location evidence="2">Cytoplasm</location>
    </subcellularLocation>
    <subcellularLocation>
        <location evidence="1">Nucleus</location>
    </subcellularLocation>
</comment>
<dbReference type="Pfam" id="PF09135">
    <property type="entry name" value="Alb1"/>
    <property type="match status" value="1"/>
</dbReference>
<dbReference type="GO" id="GO:0005634">
    <property type="term" value="C:nucleus"/>
    <property type="evidence" value="ECO:0007669"/>
    <property type="project" value="UniProtKB-SubCell"/>
</dbReference>
<name>A0A1E5R0R9_9ASCO</name>
<evidence type="ECO:0000256" key="4">
    <source>
        <dbReference type="ARBA" id="ARBA00022490"/>
    </source>
</evidence>
<dbReference type="EMBL" id="LPNM01000012">
    <property type="protein sequence ID" value="OEJ80477.1"/>
    <property type="molecule type" value="Genomic_DNA"/>
</dbReference>
<sequence length="167" mass="18753">MPSKNSINRPKDTTHQARKIRQISKKRQQREQKGLFAPSRSSDSSKSGQAYSESYDLYKGEYSRDAGNAVTNKTLSKKRAQKIERNLRYAEQRKLMIDLEKNAEDSGMAVDSVNTPSSSALAKQSKKKESELERIRSSMWEAIEEQKSAGLLLQNGTGTTLGGQHFP</sequence>
<feature type="compositionally biased region" description="Basic residues" evidence="7">
    <location>
        <begin position="16"/>
        <end position="28"/>
    </location>
</feature>
<keyword evidence="6" id="KW-0539">Nucleus</keyword>
<dbReference type="AlphaFoldDB" id="A0A1E5R0R9"/>
<comment type="caution">
    <text evidence="8">The sequence shown here is derived from an EMBL/GenBank/DDBJ whole genome shotgun (WGS) entry which is preliminary data.</text>
</comment>
<dbReference type="STRING" id="56408.A0A1E5R0R9"/>